<comment type="caution">
    <text evidence="1">The sequence shown here is derived from an EMBL/GenBank/DDBJ whole genome shotgun (WGS) entry which is preliminary data.</text>
</comment>
<keyword evidence="2" id="KW-1185">Reference proteome</keyword>
<evidence type="ECO:0000313" key="1">
    <source>
        <dbReference type="EMBL" id="RXT33363.1"/>
    </source>
</evidence>
<sequence length="168" mass="18702">MELYSPLIFALGAEVNRQTMLRWLSSDHQKIRSDRKQLETRARRLLQSYLTANEWQKRQYYQAIAGAASACQPGIDDPSLSNEKLAELTAQAATKVVQARDRKAKDAHDHSAVLITDAYATVAIAYRRAASAYTADKEMEQLGTAAVHLVTIANSFMNAESVRSPTEM</sequence>
<dbReference type="EMBL" id="MZXW01000057">
    <property type="protein sequence ID" value="RXT33363.1"/>
    <property type="molecule type" value="Genomic_DNA"/>
</dbReference>
<accession>A0A4Q1UGM0</accession>
<protein>
    <submittedName>
        <fullName evidence="1">Uncharacterized protein</fullName>
    </submittedName>
</protein>
<name>A0A4Q1UGM0_9BRAD</name>
<evidence type="ECO:0000313" key="2">
    <source>
        <dbReference type="Proteomes" id="UP000290819"/>
    </source>
</evidence>
<organism evidence="1 2">
    <name type="scientific">Bradyrhizobium betae</name>
    <dbReference type="NCBI Taxonomy" id="244734"/>
    <lineage>
        <taxon>Bacteria</taxon>
        <taxon>Pseudomonadati</taxon>
        <taxon>Pseudomonadota</taxon>
        <taxon>Alphaproteobacteria</taxon>
        <taxon>Hyphomicrobiales</taxon>
        <taxon>Nitrobacteraceae</taxon>
        <taxon>Bradyrhizobium</taxon>
    </lineage>
</organism>
<gene>
    <name evidence="1" type="ORF">B5V03_40615</name>
</gene>
<dbReference type="RefSeq" id="WP_129276102.1">
    <property type="nucleotide sequence ID" value="NZ_MZXW01000057.1"/>
</dbReference>
<dbReference type="AlphaFoldDB" id="A0A4Q1UGM0"/>
<proteinExistence type="predicted"/>
<dbReference type="Proteomes" id="UP000290819">
    <property type="component" value="Unassembled WGS sequence"/>
</dbReference>
<dbReference type="OrthoDB" id="8235188at2"/>
<reference evidence="1 2" key="1">
    <citation type="submission" date="2017-03" db="EMBL/GenBank/DDBJ databases">
        <authorList>
            <person name="Safronova V.I."/>
            <person name="Sazanova A.L."/>
            <person name="Chirak E.R."/>
        </authorList>
    </citation>
    <scope>NUCLEOTIDE SEQUENCE [LARGE SCALE GENOMIC DNA]</scope>
    <source>
        <strain evidence="1 2">Opo-243</strain>
    </source>
</reference>